<feature type="transmembrane region" description="Helical" evidence="2">
    <location>
        <begin position="93"/>
        <end position="112"/>
    </location>
</feature>
<reference evidence="3 4" key="1">
    <citation type="submission" date="2024-01" db="EMBL/GenBank/DDBJ databases">
        <authorList>
            <person name="Allen C."/>
            <person name="Tagirdzhanova G."/>
        </authorList>
    </citation>
    <scope>NUCLEOTIDE SEQUENCE [LARGE SCALE GENOMIC DNA]</scope>
</reference>
<organism evidence="3 4">
    <name type="scientific">Sporothrix curviconia</name>
    <dbReference type="NCBI Taxonomy" id="1260050"/>
    <lineage>
        <taxon>Eukaryota</taxon>
        <taxon>Fungi</taxon>
        <taxon>Dikarya</taxon>
        <taxon>Ascomycota</taxon>
        <taxon>Pezizomycotina</taxon>
        <taxon>Sordariomycetes</taxon>
        <taxon>Sordariomycetidae</taxon>
        <taxon>Ophiostomatales</taxon>
        <taxon>Ophiostomataceae</taxon>
        <taxon>Sporothrix</taxon>
    </lineage>
</organism>
<feature type="transmembrane region" description="Helical" evidence="2">
    <location>
        <begin position="40"/>
        <end position="59"/>
    </location>
</feature>
<accession>A0ABP0C5B7</accession>
<comment type="caution">
    <text evidence="3">The sequence shown here is derived from an EMBL/GenBank/DDBJ whole genome shotgun (WGS) entry which is preliminary data.</text>
</comment>
<evidence type="ECO:0000313" key="4">
    <source>
        <dbReference type="Proteomes" id="UP001642405"/>
    </source>
</evidence>
<dbReference type="Proteomes" id="UP001642405">
    <property type="component" value="Unassembled WGS sequence"/>
</dbReference>
<evidence type="ECO:0000256" key="2">
    <source>
        <dbReference type="SAM" id="Phobius"/>
    </source>
</evidence>
<keyword evidence="2" id="KW-1133">Transmembrane helix</keyword>
<sequence>MSGIGSSNAPPAGSADNMHTSSDSPLATVSAIYNHAHRFVVRYQLVIGILSFVASLWILSLPEAVRGAVGTPGFITMVQMVPKHHKDSGKVDYFWVPIGAALAVLTVDRTPLLQRLFTNRFAQYMGKISYSLYLVHGSIIFSVGH</sequence>
<proteinExistence type="predicted"/>
<evidence type="ECO:0008006" key="5">
    <source>
        <dbReference type="Google" id="ProtNLM"/>
    </source>
</evidence>
<keyword evidence="4" id="KW-1185">Reference proteome</keyword>
<keyword evidence="2" id="KW-0472">Membrane</keyword>
<protein>
    <recommendedName>
        <fullName evidence="5">Acyltransferase 3 domain-containing protein</fullName>
    </recommendedName>
</protein>
<keyword evidence="2" id="KW-0812">Transmembrane</keyword>
<feature type="region of interest" description="Disordered" evidence="1">
    <location>
        <begin position="1"/>
        <end position="20"/>
    </location>
</feature>
<dbReference type="EMBL" id="CAWUHB010000036">
    <property type="protein sequence ID" value="CAK7226431.1"/>
    <property type="molecule type" value="Genomic_DNA"/>
</dbReference>
<evidence type="ECO:0000256" key="1">
    <source>
        <dbReference type="SAM" id="MobiDB-lite"/>
    </source>
</evidence>
<name>A0ABP0C5B7_9PEZI</name>
<gene>
    <name evidence="3" type="ORF">SCUCBS95973_006197</name>
</gene>
<evidence type="ECO:0000313" key="3">
    <source>
        <dbReference type="EMBL" id="CAK7226431.1"/>
    </source>
</evidence>